<gene>
    <name evidence="1" type="ORF">NQ317_014915</name>
</gene>
<sequence>MIVLEPKNRSPPPKVPKPVVIPPRSLTEEEMEYLDYFTEFCIYTESPSIYGIHINAQTEEEVTTEQEAVSEESKKSLDS</sequence>
<reference evidence="1" key="1">
    <citation type="journal article" date="2023" name="Insect Mol. Biol.">
        <title>Genome sequencing provides insights into the evolution of gene families encoding plant cell wall-degrading enzymes in longhorned beetles.</title>
        <authorList>
            <person name="Shin N.R."/>
            <person name="Okamura Y."/>
            <person name="Kirsch R."/>
            <person name="Pauchet Y."/>
        </authorList>
    </citation>
    <scope>NUCLEOTIDE SEQUENCE</scope>
    <source>
        <strain evidence="1">MMC_N1</strain>
    </source>
</reference>
<comment type="caution">
    <text evidence="1">The sequence shown here is derived from an EMBL/GenBank/DDBJ whole genome shotgun (WGS) entry which is preliminary data.</text>
</comment>
<evidence type="ECO:0000313" key="1">
    <source>
        <dbReference type="EMBL" id="KAJ8975193.1"/>
    </source>
</evidence>
<keyword evidence="2" id="KW-1185">Reference proteome</keyword>
<evidence type="ECO:0000313" key="2">
    <source>
        <dbReference type="Proteomes" id="UP001162164"/>
    </source>
</evidence>
<proteinExistence type="predicted"/>
<dbReference type="Proteomes" id="UP001162164">
    <property type="component" value="Unassembled WGS sequence"/>
</dbReference>
<organism evidence="1 2">
    <name type="scientific">Molorchus minor</name>
    <dbReference type="NCBI Taxonomy" id="1323400"/>
    <lineage>
        <taxon>Eukaryota</taxon>
        <taxon>Metazoa</taxon>
        <taxon>Ecdysozoa</taxon>
        <taxon>Arthropoda</taxon>
        <taxon>Hexapoda</taxon>
        <taxon>Insecta</taxon>
        <taxon>Pterygota</taxon>
        <taxon>Neoptera</taxon>
        <taxon>Endopterygota</taxon>
        <taxon>Coleoptera</taxon>
        <taxon>Polyphaga</taxon>
        <taxon>Cucujiformia</taxon>
        <taxon>Chrysomeloidea</taxon>
        <taxon>Cerambycidae</taxon>
        <taxon>Lamiinae</taxon>
        <taxon>Monochamini</taxon>
        <taxon>Molorchus</taxon>
    </lineage>
</organism>
<protein>
    <submittedName>
        <fullName evidence="1">Uncharacterized protein</fullName>
    </submittedName>
</protein>
<dbReference type="EMBL" id="JAPWTJ010000860">
    <property type="protein sequence ID" value="KAJ8975193.1"/>
    <property type="molecule type" value="Genomic_DNA"/>
</dbReference>
<name>A0ABQ9JB52_9CUCU</name>
<accession>A0ABQ9JB52</accession>